<feature type="transmembrane region" description="Helical" evidence="10">
    <location>
        <begin position="96"/>
        <end position="114"/>
    </location>
</feature>
<dbReference type="Pfam" id="PF02949">
    <property type="entry name" value="7tm_6"/>
    <property type="match status" value="1"/>
</dbReference>
<dbReference type="PANTHER" id="PTHR21137:SF35">
    <property type="entry name" value="ODORANT RECEPTOR 19A-RELATED"/>
    <property type="match status" value="1"/>
</dbReference>
<evidence type="ECO:0000256" key="7">
    <source>
        <dbReference type="ARBA" id="ARBA00023136"/>
    </source>
</evidence>
<feature type="transmembrane region" description="Helical" evidence="10">
    <location>
        <begin position="262"/>
        <end position="283"/>
    </location>
</feature>
<proteinExistence type="inferred from homology"/>
<feature type="transmembrane region" description="Helical" evidence="10">
    <location>
        <begin position="172"/>
        <end position="190"/>
    </location>
</feature>
<evidence type="ECO:0000256" key="6">
    <source>
        <dbReference type="ARBA" id="ARBA00022989"/>
    </source>
</evidence>
<evidence type="ECO:0000256" key="2">
    <source>
        <dbReference type="ARBA" id="ARBA00022475"/>
    </source>
</evidence>
<feature type="transmembrane region" description="Helical" evidence="10">
    <location>
        <begin position="227"/>
        <end position="256"/>
    </location>
</feature>
<dbReference type="InterPro" id="IPR004117">
    <property type="entry name" value="7tm6_olfct_rcpt"/>
</dbReference>
<evidence type="ECO:0000256" key="4">
    <source>
        <dbReference type="ARBA" id="ARBA00022692"/>
    </source>
</evidence>
<evidence type="ECO:0000256" key="8">
    <source>
        <dbReference type="ARBA" id="ARBA00023170"/>
    </source>
</evidence>
<evidence type="ECO:0000256" key="3">
    <source>
        <dbReference type="ARBA" id="ARBA00022606"/>
    </source>
</evidence>
<accession>A0ABM3FVG5</accession>
<keyword evidence="6 10" id="KW-1133">Transmembrane helix</keyword>
<keyword evidence="4 10" id="KW-0812">Transmembrane</keyword>
<comment type="similarity">
    <text evidence="10">Belongs to the insect chemoreceptor superfamily. Heteromeric odorant receptor channel (TC 1.A.69) family.</text>
</comment>
<evidence type="ECO:0000256" key="5">
    <source>
        <dbReference type="ARBA" id="ARBA00022725"/>
    </source>
</evidence>
<keyword evidence="11" id="KW-1185">Reference proteome</keyword>
<comment type="caution">
    <text evidence="10">Lacks conserved residue(s) required for the propagation of feature annotation.</text>
</comment>
<gene>
    <name evidence="12" type="primary">LOC124293759</name>
</gene>
<keyword evidence="8 10" id="KW-0675">Receptor</keyword>
<name>A0ABM3FVG5_NEOLC</name>
<keyword evidence="9 10" id="KW-0807">Transducer</keyword>
<reference evidence="12" key="1">
    <citation type="submission" date="2025-08" db="UniProtKB">
        <authorList>
            <consortium name="RefSeq"/>
        </authorList>
    </citation>
    <scope>IDENTIFICATION</scope>
    <source>
        <tissue evidence="12">Thorax and Abdomen</tissue>
    </source>
</reference>
<dbReference type="Proteomes" id="UP000829291">
    <property type="component" value="Chromosome 3"/>
</dbReference>
<evidence type="ECO:0000313" key="12">
    <source>
        <dbReference type="RefSeq" id="XP_046592011.1"/>
    </source>
</evidence>
<evidence type="ECO:0000256" key="9">
    <source>
        <dbReference type="ARBA" id="ARBA00023224"/>
    </source>
</evidence>
<evidence type="ECO:0000256" key="1">
    <source>
        <dbReference type="ARBA" id="ARBA00004651"/>
    </source>
</evidence>
<evidence type="ECO:0000313" key="11">
    <source>
        <dbReference type="Proteomes" id="UP000829291"/>
    </source>
</evidence>
<feature type="transmembrane region" description="Helical" evidence="10">
    <location>
        <begin position="33"/>
        <end position="51"/>
    </location>
</feature>
<comment type="subcellular location">
    <subcellularLocation>
        <location evidence="1 10">Cell membrane</location>
        <topology evidence="1 10">Multi-pass membrane protein</topology>
    </subcellularLocation>
</comment>
<protein>
    <recommendedName>
        <fullName evidence="10">Odorant receptor</fullName>
    </recommendedName>
</protein>
<sequence length="358" mass="40888">MQEDEFTETTDWLTNTERILTIVGTWPKNKTNLRFILSLVYMTIFVVMQWADFVSHIDDLQELADILLNQDCENNKLHFSPSEKRKYALCNSKGKTFVKIFTFFVGATCVFYYLKPLPITVLAANRNGSTSLVLPFRTSLSFERTDAYVYAVLYVCQMGALLQIFLGYVGTHALLITLMMHICGELSVLSERIVNMKKQMEKGHRCEIQKITTRHLRLIWMAKEIDTAFTVVLLSQVISSEIMICVAGFNMIVYSANSEKTAFITFALYEVAALVDLYVYCFIGECLILESTRISDAVYDCAWYEMPPSQAKDLILVMARSQKPLHLTAGKIFVFSLEIFSEFVKTSMAYLSVLRAMT</sequence>
<keyword evidence="3 10" id="KW-0716">Sensory transduction</keyword>
<keyword evidence="7 10" id="KW-0472">Membrane</keyword>
<keyword evidence="2" id="KW-1003">Cell membrane</keyword>
<feature type="transmembrane region" description="Helical" evidence="10">
    <location>
        <begin position="147"/>
        <end position="166"/>
    </location>
</feature>
<dbReference type="GeneID" id="124293759"/>
<dbReference type="RefSeq" id="XP_046592011.1">
    <property type="nucleotide sequence ID" value="XM_046736055.1"/>
</dbReference>
<keyword evidence="5 10" id="KW-0552">Olfaction</keyword>
<dbReference type="PANTHER" id="PTHR21137">
    <property type="entry name" value="ODORANT RECEPTOR"/>
    <property type="match status" value="1"/>
</dbReference>
<organism evidence="11 12">
    <name type="scientific">Neodiprion lecontei</name>
    <name type="common">Redheaded pine sawfly</name>
    <dbReference type="NCBI Taxonomy" id="441921"/>
    <lineage>
        <taxon>Eukaryota</taxon>
        <taxon>Metazoa</taxon>
        <taxon>Ecdysozoa</taxon>
        <taxon>Arthropoda</taxon>
        <taxon>Hexapoda</taxon>
        <taxon>Insecta</taxon>
        <taxon>Pterygota</taxon>
        <taxon>Neoptera</taxon>
        <taxon>Endopterygota</taxon>
        <taxon>Hymenoptera</taxon>
        <taxon>Tenthredinoidea</taxon>
        <taxon>Diprionidae</taxon>
        <taxon>Diprioninae</taxon>
        <taxon>Neodiprion</taxon>
    </lineage>
</organism>
<evidence type="ECO:0000256" key="10">
    <source>
        <dbReference type="RuleBase" id="RU351113"/>
    </source>
</evidence>